<feature type="transmembrane region" description="Helical" evidence="1">
    <location>
        <begin position="389"/>
        <end position="409"/>
    </location>
</feature>
<accession>A0A387C179</accession>
<feature type="transmembrane region" description="Helical" evidence="1">
    <location>
        <begin position="172"/>
        <end position="191"/>
    </location>
</feature>
<dbReference type="OrthoDB" id="3218260at2"/>
<dbReference type="Proteomes" id="UP000275069">
    <property type="component" value="Chromosome"/>
</dbReference>
<feature type="transmembrane region" description="Helical" evidence="1">
    <location>
        <begin position="38"/>
        <end position="58"/>
    </location>
</feature>
<proteinExistence type="predicted"/>
<feature type="transmembrane region" description="Helical" evidence="1">
    <location>
        <begin position="452"/>
        <end position="475"/>
    </location>
</feature>
<gene>
    <name evidence="2" type="ORF">D7I44_12595</name>
</gene>
<dbReference type="EMBL" id="CP032624">
    <property type="protein sequence ID" value="AYG04281.1"/>
    <property type="molecule type" value="Genomic_DNA"/>
</dbReference>
<evidence type="ECO:0000313" key="3">
    <source>
        <dbReference type="Proteomes" id="UP000275069"/>
    </source>
</evidence>
<keyword evidence="1" id="KW-1133">Transmembrane helix</keyword>
<keyword evidence="1" id="KW-0812">Transmembrane</keyword>
<keyword evidence="3" id="KW-1185">Reference proteome</keyword>
<dbReference type="KEGG" id="gry:D7I44_12595"/>
<feature type="transmembrane region" description="Helical" evidence="1">
    <location>
        <begin position="146"/>
        <end position="165"/>
    </location>
</feature>
<keyword evidence="1" id="KW-0472">Membrane</keyword>
<feature type="transmembrane region" description="Helical" evidence="1">
    <location>
        <begin position="293"/>
        <end position="321"/>
    </location>
</feature>
<organism evidence="2 3">
    <name type="scientific">Gryllotalpicola protaetiae</name>
    <dbReference type="NCBI Taxonomy" id="2419771"/>
    <lineage>
        <taxon>Bacteria</taxon>
        <taxon>Bacillati</taxon>
        <taxon>Actinomycetota</taxon>
        <taxon>Actinomycetes</taxon>
        <taxon>Micrococcales</taxon>
        <taxon>Microbacteriaceae</taxon>
        <taxon>Gryllotalpicola</taxon>
    </lineage>
</organism>
<dbReference type="AlphaFoldDB" id="A0A387C179"/>
<dbReference type="Pfam" id="PF09913">
    <property type="entry name" value="DUF2142"/>
    <property type="match status" value="1"/>
</dbReference>
<sequence length="536" mass="56524">MLGLAPRTRCSAAPMSRAESAVELGAVSTLGVGARRPVLFLLIAWASAFVVFFAWVIATPVAASPDENAHLVKAAGVVRGQLTGEATHDASIRDFTLPSTFAQLGEAPNCFAFRPDTTADCSVGVTHRLPDTTTTAQSWVGNYNPLYYAVVGLPTLFIGGTAGALASRTVSALLASLFVALAFWGVCFFARRGLITLSLFVALTPAAYFLGAMVTPSGTESISVLTFAVLFAGLLIAPDAPLFRARVIACTVVAGIAVNLRALSPIFVLTVVLCLLIALPWRSYAAVVRRRSIWVAVVVIGVLTVGAGIWTVTSGLFGGFLPSMDPTRDSPARAFEVTLLNTPQYARDFIGTFGWLDTVSPALVTMIWALLAGLFIGIGLLFGTRRAGLAIGFAAFVFLFLPPLSQAQSVQSVGYIWQGRYILPVFTAGVFLCALFASRFGSTDRGAGANRLILLVGVPTAVLHLAAFFTALHRYSVGQSLPYLWAFTAPKWQPAIGNVGVLVLVSIGLAAVVLVARWTVGGRPATPLAIRSDVAN</sequence>
<feature type="transmembrane region" description="Helical" evidence="1">
    <location>
        <begin position="262"/>
        <end position="281"/>
    </location>
</feature>
<reference evidence="2 3" key="1">
    <citation type="submission" date="2018-09" db="EMBL/GenBank/DDBJ databases">
        <title>Genome sequencing of strain 2DFW10M-5.</title>
        <authorList>
            <person name="Heo J."/>
            <person name="Kim S.-J."/>
            <person name="Kwon S.-W."/>
        </authorList>
    </citation>
    <scope>NUCLEOTIDE SEQUENCE [LARGE SCALE GENOMIC DNA]</scope>
    <source>
        <strain evidence="2 3">2DFW10M-5</strain>
    </source>
</reference>
<evidence type="ECO:0000256" key="1">
    <source>
        <dbReference type="SAM" id="Phobius"/>
    </source>
</evidence>
<dbReference type="InterPro" id="IPR018674">
    <property type="entry name" value="DUF2142_membrane"/>
</dbReference>
<name>A0A387C179_9MICO</name>
<evidence type="ECO:0000313" key="2">
    <source>
        <dbReference type="EMBL" id="AYG04281.1"/>
    </source>
</evidence>
<feature type="transmembrane region" description="Helical" evidence="1">
    <location>
        <begin position="222"/>
        <end position="242"/>
    </location>
</feature>
<feature type="transmembrane region" description="Helical" evidence="1">
    <location>
        <begin position="362"/>
        <end position="382"/>
    </location>
</feature>
<feature type="transmembrane region" description="Helical" evidence="1">
    <location>
        <begin position="197"/>
        <end position="215"/>
    </location>
</feature>
<feature type="transmembrane region" description="Helical" evidence="1">
    <location>
        <begin position="495"/>
        <end position="516"/>
    </location>
</feature>
<feature type="transmembrane region" description="Helical" evidence="1">
    <location>
        <begin position="421"/>
        <end position="440"/>
    </location>
</feature>
<protein>
    <submittedName>
        <fullName evidence="2">DUF2142 domain-containing protein</fullName>
    </submittedName>
</protein>